<sequence length="178" mass="20126">MEMYSSASKEALNTKGRISCGECKKLEDLRKLGVLKRQSWLFQRWRRPSLELQWKHIILITTLLPLVLKPDAAPDILTWFFAFPPATTVEEQFTVITISHEPVSATEPGSSSGSGSSAIPLDDLRREPAEFQRKSKKRPVFFCWSSVSIAVVKLPGSDDRILSGEEKRLSDFRHVDVP</sequence>
<proteinExistence type="predicted"/>
<evidence type="ECO:0000313" key="1">
    <source>
        <dbReference type="EMBL" id="KAF3530893.1"/>
    </source>
</evidence>
<dbReference type="Proteomes" id="UP000266723">
    <property type="component" value="Unassembled WGS sequence"/>
</dbReference>
<comment type="caution">
    <text evidence="1">The sequence shown here is derived from an EMBL/GenBank/DDBJ whole genome shotgun (WGS) entry which is preliminary data.</text>
</comment>
<reference evidence="1 2" key="1">
    <citation type="journal article" date="2020" name="BMC Genomics">
        <title>Intraspecific diversification of the crop wild relative Brassica cretica Lam. using demographic model selection.</title>
        <authorList>
            <person name="Kioukis A."/>
            <person name="Michalopoulou V.A."/>
            <person name="Briers L."/>
            <person name="Pirintsos S."/>
            <person name="Studholme D.J."/>
            <person name="Pavlidis P."/>
            <person name="Sarris P.F."/>
        </authorList>
    </citation>
    <scope>NUCLEOTIDE SEQUENCE [LARGE SCALE GENOMIC DNA]</scope>
    <source>
        <strain evidence="2">cv. PFS-1207/04</strain>
    </source>
</reference>
<evidence type="ECO:0000313" key="2">
    <source>
        <dbReference type="Proteomes" id="UP000266723"/>
    </source>
</evidence>
<name>A0ABQ7BEC6_BRACR</name>
<accession>A0ABQ7BEC6</accession>
<gene>
    <name evidence="1" type="ORF">DY000_02042743</name>
</gene>
<dbReference type="EMBL" id="QGKV02001507">
    <property type="protein sequence ID" value="KAF3530893.1"/>
    <property type="molecule type" value="Genomic_DNA"/>
</dbReference>
<protein>
    <submittedName>
        <fullName evidence="1">Uncharacterized protein</fullName>
    </submittedName>
</protein>
<organism evidence="1 2">
    <name type="scientific">Brassica cretica</name>
    <name type="common">Mustard</name>
    <dbReference type="NCBI Taxonomy" id="69181"/>
    <lineage>
        <taxon>Eukaryota</taxon>
        <taxon>Viridiplantae</taxon>
        <taxon>Streptophyta</taxon>
        <taxon>Embryophyta</taxon>
        <taxon>Tracheophyta</taxon>
        <taxon>Spermatophyta</taxon>
        <taxon>Magnoliopsida</taxon>
        <taxon>eudicotyledons</taxon>
        <taxon>Gunneridae</taxon>
        <taxon>Pentapetalae</taxon>
        <taxon>rosids</taxon>
        <taxon>malvids</taxon>
        <taxon>Brassicales</taxon>
        <taxon>Brassicaceae</taxon>
        <taxon>Brassiceae</taxon>
        <taxon>Brassica</taxon>
    </lineage>
</organism>
<keyword evidence="2" id="KW-1185">Reference proteome</keyword>